<sequence>MEHTTLCSHPQVHPDHRFRSLVGKQSWNALPCKVRARFGKRLSGGESIVYQGKVVSMRMNLAGRLLAQIARLVGGPLPYDMSSVNQPAVVSVTEDQAGSGQFWIRQYGRASGFPQVIHSSKRFAGPTGIEEYVGAGIGMALRVRTGQDRLCFESDHYFLQLGTRKLRLPAWLRPGALTITHQGLGDGRFLFSLSLQSKLFGELIHQDAIFSDMED</sequence>
<dbReference type="Pfam" id="PF13761">
    <property type="entry name" value="DUF4166"/>
    <property type="match status" value="1"/>
</dbReference>
<evidence type="ECO:0000313" key="3">
    <source>
        <dbReference type="Proteomes" id="UP001364156"/>
    </source>
</evidence>
<dbReference type="EMBL" id="CP146069">
    <property type="protein sequence ID" value="WWR47055.1"/>
    <property type="molecule type" value="Genomic_DNA"/>
</dbReference>
<name>A0ABZ2HP34_9RHOB</name>
<accession>A0ABZ2HP34</accession>
<gene>
    <name evidence="2" type="ORF">RZ517_02365</name>
</gene>
<proteinExistence type="predicted"/>
<dbReference type="Proteomes" id="UP001364156">
    <property type="component" value="Chromosome"/>
</dbReference>
<evidence type="ECO:0000313" key="2">
    <source>
        <dbReference type="EMBL" id="WWR47055.1"/>
    </source>
</evidence>
<feature type="domain" description="DUF4166" evidence="1">
    <location>
        <begin position="30"/>
        <end position="208"/>
    </location>
</feature>
<evidence type="ECO:0000259" key="1">
    <source>
        <dbReference type="Pfam" id="PF13761"/>
    </source>
</evidence>
<keyword evidence="3" id="KW-1185">Reference proteome</keyword>
<organism evidence="2 3">
    <name type="scientific">Roseovarius phycicola</name>
    <dbReference type="NCBI Taxonomy" id="3080976"/>
    <lineage>
        <taxon>Bacteria</taxon>
        <taxon>Pseudomonadati</taxon>
        <taxon>Pseudomonadota</taxon>
        <taxon>Alphaproteobacteria</taxon>
        <taxon>Rhodobacterales</taxon>
        <taxon>Roseobacteraceae</taxon>
        <taxon>Roseovarius</taxon>
    </lineage>
</organism>
<dbReference type="RefSeq" id="WP_338549894.1">
    <property type="nucleotide sequence ID" value="NZ_CP146069.1"/>
</dbReference>
<reference evidence="2 3" key="1">
    <citation type="submission" date="2023-10" db="EMBL/GenBank/DDBJ databases">
        <title>Roseovarius strain S88 nov., isolated from a marine algae.</title>
        <authorList>
            <person name="Lee M.W."/>
            <person name="Lee J.K."/>
            <person name="Kim J.M."/>
            <person name="Choi D.G."/>
            <person name="Baek J.H."/>
            <person name="Bayburt H."/>
            <person name="Jung J.J."/>
            <person name="Han D.M."/>
            <person name="Jeon C.O."/>
        </authorList>
    </citation>
    <scope>NUCLEOTIDE SEQUENCE [LARGE SCALE GENOMIC DNA]</scope>
    <source>
        <strain evidence="2 3">S88</strain>
    </source>
</reference>
<dbReference type="InterPro" id="IPR025311">
    <property type="entry name" value="DUF4166"/>
</dbReference>
<protein>
    <submittedName>
        <fullName evidence="2">DUF4166 domain-containing protein</fullName>
    </submittedName>
</protein>